<keyword evidence="2" id="KW-1185">Reference proteome</keyword>
<proteinExistence type="predicted"/>
<protein>
    <submittedName>
        <fullName evidence="1">Thioesterase</fullName>
    </submittedName>
</protein>
<sequence length="180" mass="20904">MNLYLRLLLLRLNAERRGRLGVWDTSRTPFRVVPTDLDLLGHMNNGKYLTIMDVARMDLMIRSGFWKRLEDAGWYPVVAGQTIAYRKSLQPWQRFDVYTRILGFDERWGYLEQTFVVGSTVYAQAIVRSRFLKKSGGSVDHDELFALAGEHPAHLELPEWLDEWTANAVIPKEYVSARVE</sequence>
<dbReference type="Proteomes" id="UP000438182">
    <property type="component" value="Unassembled WGS sequence"/>
</dbReference>
<evidence type="ECO:0000313" key="1">
    <source>
        <dbReference type="EMBL" id="MWB97206.1"/>
    </source>
</evidence>
<dbReference type="Pfam" id="PF13279">
    <property type="entry name" value="4HBT_2"/>
    <property type="match status" value="1"/>
</dbReference>
<evidence type="ECO:0000313" key="2">
    <source>
        <dbReference type="Proteomes" id="UP000438182"/>
    </source>
</evidence>
<dbReference type="InterPro" id="IPR029069">
    <property type="entry name" value="HotDog_dom_sf"/>
</dbReference>
<dbReference type="InterPro" id="IPR051490">
    <property type="entry name" value="THEM6_lcsJ_thioesterase"/>
</dbReference>
<dbReference type="AlphaFoldDB" id="A0A6I4NS04"/>
<accession>A0A6I4NS04</accession>
<reference evidence="1 2" key="1">
    <citation type="submission" date="2019-12" db="EMBL/GenBank/DDBJ databases">
        <authorList>
            <person name="Kim Y.S."/>
        </authorList>
    </citation>
    <scope>NUCLEOTIDE SEQUENCE [LARGE SCALE GENOMIC DNA]</scope>
    <source>
        <strain evidence="1 2">MMS17-SY077</strain>
    </source>
</reference>
<dbReference type="PANTHER" id="PTHR12475:SF4">
    <property type="entry name" value="PROTEIN THEM6"/>
    <property type="match status" value="1"/>
</dbReference>
<comment type="caution">
    <text evidence="1">The sequence shown here is derived from an EMBL/GenBank/DDBJ whole genome shotgun (WGS) entry which is preliminary data.</text>
</comment>
<dbReference type="RefSeq" id="WP_160422486.1">
    <property type="nucleotide sequence ID" value="NZ_WSTA01000003.1"/>
</dbReference>
<dbReference type="Gene3D" id="3.10.129.10">
    <property type="entry name" value="Hotdog Thioesterase"/>
    <property type="match status" value="1"/>
</dbReference>
<dbReference type="EMBL" id="WSTA01000003">
    <property type="protein sequence ID" value="MWB97206.1"/>
    <property type="molecule type" value="Genomic_DNA"/>
</dbReference>
<organism evidence="1 2">
    <name type="scientific">Agromyces seonyuensis</name>
    <dbReference type="NCBI Taxonomy" id="2662446"/>
    <lineage>
        <taxon>Bacteria</taxon>
        <taxon>Bacillati</taxon>
        <taxon>Actinomycetota</taxon>
        <taxon>Actinomycetes</taxon>
        <taxon>Micrococcales</taxon>
        <taxon>Microbacteriaceae</taxon>
        <taxon>Agromyces</taxon>
    </lineage>
</organism>
<name>A0A6I4NS04_9MICO</name>
<dbReference type="CDD" id="cd00586">
    <property type="entry name" value="4HBT"/>
    <property type="match status" value="1"/>
</dbReference>
<dbReference type="PANTHER" id="PTHR12475">
    <property type="match status" value="1"/>
</dbReference>
<gene>
    <name evidence="1" type="ORF">GB864_01330</name>
</gene>
<dbReference type="SUPFAM" id="SSF54637">
    <property type="entry name" value="Thioesterase/thiol ester dehydrase-isomerase"/>
    <property type="match status" value="1"/>
</dbReference>